<accession>W9RTU5</accession>
<sequence>MRAPHSFSFCDSVTVASEASGMSVFLSRQTGRNQALISSCRKIVFIILIYFPLKDGKGVDTSYPHRKLTIFHALPVDARTAITLAAGGEWLSETLDVFFDGEASVDCVRTKYESKGRGRKGLVNGDINSSGNQ</sequence>
<organism evidence="1 2">
    <name type="scientific">Morus notabilis</name>
    <dbReference type="NCBI Taxonomy" id="981085"/>
    <lineage>
        <taxon>Eukaryota</taxon>
        <taxon>Viridiplantae</taxon>
        <taxon>Streptophyta</taxon>
        <taxon>Embryophyta</taxon>
        <taxon>Tracheophyta</taxon>
        <taxon>Spermatophyta</taxon>
        <taxon>Magnoliopsida</taxon>
        <taxon>eudicotyledons</taxon>
        <taxon>Gunneridae</taxon>
        <taxon>Pentapetalae</taxon>
        <taxon>rosids</taxon>
        <taxon>fabids</taxon>
        <taxon>Rosales</taxon>
        <taxon>Moraceae</taxon>
        <taxon>Moreae</taxon>
        <taxon>Morus</taxon>
    </lineage>
</organism>
<evidence type="ECO:0000313" key="2">
    <source>
        <dbReference type="Proteomes" id="UP000030645"/>
    </source>
</evidence>
<reference evidence="2" key="1">
    <citation type="submission" date="2013-01" db="EMBL/GenBank/DDBJ databases">
        <title>Draft Genome Sequence of a Mulberry Tree, Morus notabilis C.K. Schneid.</title>
        <authorList>
            <person name="He N."/>
            <person name="Zhao S."/>
        </authorList>
    </citation>
    <scope>NUCLEOTIDE SEQUENCE</scope>
</reference>
<dbReference type="AlphaFoldDB" id="W9RTU5"/>
<keyword evidence="2" id="KW-1185">Reference proteome</keyword>
<dbReference type="Proteomes" id="UP000030645">
    <property type="component" value="Unassembled WGS sequence"/>
</dbReference>
<dbReference type="EMBL" id="KE345632">
    <property type="protein sequence ID" value="EXC10222.1"/>
    <property type="molecule type" value="Genomic_DNA"/>
</dbReference>
<proteinExistence type="predicted"/>
<gene>
    <name evidence="1" type="ORF">L484_004400</name>
</gene>
<evidence type="ECO:0000313" key="1">
    <source>
        <dbReference type="EMBL" id="EXC10222.1"/>
    </source>
</evidence>
<name>W9RTU5_9ROSA</name>
<protein>
    <submittedName>
        <fullName evidence="1">Uncharacterized protein</fullName>
    </submittedName>
</protein>